<reference evidence="1" key="1">
    <citation type="journal article" date="2023" name="Mol. Phylogenet. Evol.">
        <title>Genome-scale phylogeny and comparative genomics of the fungal order Sordariales.</title>
        <authorList>
            <person name="Hensen N."/>
            <person name="Bonometti L."/>
            <person name="Westerberg I."/>
            <person name="Brannstrom I.O."/>
            <person name="Guillou S."/>
            <person name="Cros-Aarteil S."/>
            <person name="Calhoun S."/>
            <person name="Haridas S."/>
            <person name="Kuo A."/>
            <person name="Mondo S."/>
            <person name="Pangilinan J."/>
            <person name="Riley R."/>
            <person name="LaButti K."/>
            <person name="Andreopoulos B."/>
            <person name="Lipzen A."/>
            <person name="Chen C."/>
            <person name="Yan M."/>
            <person name="Daum C."/>
            <person name="Ng V."/>
            <person name="Clum A."/>
            <person name="Steindorff A."/>
            <person name="Ohm R.A."/>
            <person name="Martin F."/>
            <person name="Silar P."/>
            <person name="Natvig D.O."/>
            <person name="Lalanne C."/>
            <person name="Gautier V."/>
            <person name="Ament-Velasquez S.L."/>
            <person name="Kruys A."/>
            <person name="Hutchinson M.I."/>
            <person name="Powell A.J."/>
            <person name="Barry K."/>
            <person name="Miller A.N."/>
            <person name="Grigoriev I.V."/>
            <person name="Debuchy R."/>
            <person name="Gladieux P."/>
            <person name="Hiltunen Thoren M."/>
            <person name="Johannesson H."/>
        </authorList>
    </citation>
    <scope>NUCLEOTIDE SEQUENCE</scope>
    <source>
        <strain evidence="1">CBS 168.71</strain>
    </source>
</reference>
<gene>
    <name evidence="1" type="ORF">B0H64DRAFT_419499</name>
</gene>
<sequence>MTIVGREHLITWTRFYLPREQEWPTWVVHHEDVHAGPLADVKGLLTISLGRMVDNPEQAAYILNWSTLEDLVNFQSSPACARFLRNLPEYPGDNPGACIESGSALQQLTLDDTPSSPLPATSRFLVLKRLAAVTPEPDGLVTVTTFLVPHQVDDKYRMWRDNFRYAFAAFMPRGARLWHHNFWYKSTYAWFWLLAEDHWVWEKFGKPEQQAQEGSPGRTIFCHFFLWSPKFGATPEHEAEVAADPQARESWNQAIAKVMPPATAWAQERWDMRGVPRVYPPEPDINLEDPEYKIELRKMRDGFFRDSRVGEKSQ</sequence>
<dbReference type="AlphaFoldDB" id="A0AAE0H8X2"/>
<dbReference type="RefSeq" id="XP_062655652.1">
    <property type="nucleotide sequence ID" value="XM_062805388.1"/>
</dbReference>
<protein>
    <recommendedName>
        <fullName evidence="3">ABM domain-containing protein</fullName>
    </recommendedName>
</protein>
<name>A0AAE0H8X2_9PEZI</name>
<evidence type="ECO:0000313" key="2">
    <source>
        <dbReference type="Proteomes" id="UP001278766"/>
    </source>
</evidence>
<organism evidence="1 2">
    <name type="scientific">Chaetomium fimeti</name>
    <dbReference type="NCBI Taxonomy" id="1854472"/>
    <lineage>
        <taxon>Eukaryota</taxon>
        <taxon>Fungi</taxon>
        <taxon>Dikarya</taxon>
        <taxon>Ascomycota</taxon>
        <taxon>Pezizomycotina</taxon>
        <taxon>Sordariomycetes</taxon>
        <taxon>Sordariomycetidae</taxon>
        <taxon>Sordariales</taxon>
        <taxon>Chaetomiaceae</taxon>
        <taxon>Chaetomium</taxon>
    </lineage>
</organism>
<accession>A0AAE0H8X2</accession>
<reference evidence="1" key="2">
    <citation type="submission" date="2023-06" db="EMBL/GenBank/DDBJ databases">
        <authorList>
            <consortium name="Lawrence Berkeley National Laboratory"/>
            <person name="Haridas S."/>
            <person name="Hensen N."/>
            <person name="Bonometti L."/>
            <person name="Westerberg I."/>
            <person name="Brannstrom I.O."/>
            <person name="Guillou S."/>
            <person name="Cros-Aarteil S."/>
            <person name="Calhoun S."/>
            <person name="Kuo A."/>
            <person name="Mondo S."/>
            <person name="Pangilinan J."/>
            <person name="Riley R."/>
            <person name="Labutti K."/>
            <person name="Andreopoulos B."/>
            <person name="Lipzen A."/>
            <person name="Chen C."/>
            <person name="Yanf M."/>
            <person name="Daum C."/>
            <person name="Ng V."/>
            <person name="Clum A."/>
            <person name="Steindorff A."/>
            <person name="Ohm R."/>
            <person name="Martin F."/>
            <person name="Silar P."/>
            <person name="Natvig D."/>
            <person name="Lalanne C."/>
            <person name="Gautier V."/>
            <person name="Ament-Velasquez S.L."/>
            <person name="Kruys A."/>
            <person name="Hutchinson M.I."/>
            <person name="Powell A.J."/>
            <person name="Barry K."/>
            <person name="Miller A.N."/>
            <person name="Grigoriev I.V."/>
            <person name="Debuchy R."/>
            <person name="Gladieux P."/>
            <person name="Thoren M.H."/>
            <person name="Johannesson H."/>
        </authorList>
    </citation>
    <scope>NUCLEOTIDE SEQUENCE</scope>
    <source>
        <strain evidence="1">CBS 168.71</strain>
    </source>
</reference>
<proteinExistence type="predicted"/>
<keyword evidence="2" id="KW-1185">Reference proteome</keyword>
<dbReference type="EMBL" id="JAUEPN010000007">
    <property type="protein sequence ID" value="KAK3292138.1"/>
    <property type="molecule type" value="Genomic_DNA"/>
</dbReference>
<comment type="caution">
    <text evidence="1">The sequence shown here is derived from an EMBL/GenBank/DDBJ whole genome shotgun (WGS) entry which is preliminary data.</text>
</comment>
<dbReference type="GeneID" id="87842336"/>
<dbReference type="Proteomes" id="UP001278766">
    <property type="component" value="Unassembled WGS sequence"/>
</dbReference>
<evidence type="ECO:0000313" key="1">
    <source>
        <dbReference type="EMBL" id="KAK3292138.1"/>
    </source>
</evidence>
<evidence type="ECO:0008006" key="3">
    <source>
        <dbReference type="Google" id="ProtNLM"/>
    </source>
</evidence>